<dbReference type="GO" id="GO:0035556">
    <property type="term" value="P:intracellular signal transduction"/>
    <property type="evidence" value="ECO:0007669"/>
    <property type="project" value="InterPro"/>
</dbReference>
<reference evidence="2 3" key="1">
    <citation type="submission" date="2020-08" db="EMBL/GenBank/DDBJ databases">
        <title>Genomic Encyclopedia of Type Strains, Phase IV (KMG-IV): sequencing the most valuable type-strain genomes for metagenomic binning, comparative biology and taxonomic classification.</title>
        <authorList>
            <person name="Goeker M."/>
        </authorList>
    </citation>
    <scope>NUCLEOTIDE SEQUENCE [LARGE SCALE GENOMIC DNA]</scope>
    <source>
        <strain evidence="2 3">DSM 103737</strain>
    </source>
</reference>
<comment type="caution">
    <text evidence="2">The sequence shown here is derived from an EMBL/GenBank/DDBJ whole genome shotgun (WGS) entry which is preliminary data.</text>
</comment>
<dbReference type="Gene3D" id="3.30.70.1230">
    <property type="entry name" value="Nucleotide cyclase"/>
    <property type="match status" value="1"/>
</dbReference>
<name>A0A840C4M3_9HYPH</name>
<dbReference type="InterPro" id="IPR029787">
    <property type="entry name" value="Nucleotide_cyclase"/>
</dbReference>
<dbReference type="GO" id="GO:0004016">
    <property type="term" value="F:adenylate cyclase activity"/>
    <property type="evidence" value="ECO:0007669"/>
    <property type="project" value="UniProtKB-EC"/>
</dbReference>
<evidence type="ECO:0000313" key="3">
    <source>
        <dbReference type="Proteomes" id="UP000577362"/>
    </source>
</evidence>
<dbReference type="EMBL" id="JACIEN010000004">
    <property type="protein sequence ID" value="MBB4018409.1"/>
    <property type="molecule type" value="Genomic_DNA"/>
</dbReference>
<accession>A0A840C4M3</accession>
<dbReference type="Proteomes" id="UP000577362">
    <property type="component" value="Unassembled WGS sequence"/>
</dbReference>
<dbReference type="CDD" id="cd07302">
    <property type="entry name" value="CHD"/>
    <property type="match status" value="1"/>
</dbReference>
<feature type="domain" description="Guanylate cyclase" evidence="1">
    <location>
        <begin position="219"/>
        <end position="350"/>
    </location>
</feature>
<dbReference type="GO" id="GO:0006171">
    <property type="term" value="P:cAMP biosynthetic process"/>
    <property type="evidence" value="ECO:0007669"/>
    <property type="project" value="TreeGrafter"/>
</dbReference>
<dbReference type="SMART" id="SM00044">
    <property type="entry name" value="CYCc"/>
    <property type="match status" value="1"/>
</dbReference>
<dbReference type="SUPFAM" id="SSF55073">
    <property type="entry name" value="Nucleotide cyclase"/>
    <property type="match status" value="1"/>
</dbReference>
<dbReference type="PANTHER" id="PTHR43081:SF11">
    <property type="entry name" value="BLR2264 PROTEIN"/>
    <property type="match status" value="1"/>
</dbReference>
<keyword evidence="3" id="KW-1185">Reference proteome</keyword>
<proteinExistence type="predicted"/>
<dbReference type="EC" id="4.6.1.1" evidence="2"/>
<gene>
    <name evidence="2" type="ORF">GGR16_003456</name>
</gene>
<protein>
    <submittedName>
        <fullName evidence="2">Adenylate cyclase</fullName>
        <ecNumber evidence="2">4.6.1.1</ecNumber>
    </submittedName>
</protein>
<evidence type="ECO:0000313" key="2">
    <source>
        <dbReference type="EMBL" id="MBB4018409.1"/>
    </source>
</evidence>
<dbReference type="Pfam" id="PF00211">
    <property type="entry name" value="Guanylate_cyc"/>
    <property type="match status" value="1"/>
</dbReference>
<dbReference type="PANTHER" id="PTHR43081">
    <property type="entry name" value="ADENYLATE CYCLASE, TERMINAL-DIFFERENTIATION SPECIFIC-RELATED"/>
    <property type="match status" value="1"/>
</dbReference>
<dbReference type="InterPro" id="IPR050697">
    <property type="entry name" value="Adenylyl/Guanylyl_Cyclase_3/4"/>
</dbReference>
<dbReference type="PROSITE" id="PS50125">
    <property type="entry name" value="GUANYLATE_CYCLASE_2"/>
    <property type="match status" value="1"/>
</dbReference>
<dbReference type="InterPro" id="IPR001054">
    <property type="entry name" value="A/G_cyclase"/>
</dbReference>
<evidence type="ECO:0000259" key="1">
    <source>
        <dbReference type="PROSITE" id="PS50125"/>
    </source>
</evidence>
<organism evidence="2 3">
    <name type="scientific">Chelatococcus caeni</name>
    <dbReference type="NCBI Taxonomy" id="1348468"/>
    <lineage>
        <taxon>Bacteria</taxon>
        <taxon>Pseudomonadati</taxon>
        <taxon>Pseudomonadota</taxon>
        <taxon>Alphaproteobacteria</taxon>
        <taxon>Hyphomicrobiales</taxon>
        <taxon>Chelatococcaceae</taxon>
        <taxon>Chelatococcus</taxon>
    </lineage>
</organism>
<dbReference type="RefSeq" id="WP_183317371.1">
    <property type="nucleotide sequence ID" value="NZ_JACIEN010000004.1"/>
</dbReference>
<dbReference type="AlphaFoldDB" id="A0A840C4M3"/>
<keyword evidence="2" id="KW-0456">Lyase</keyword>
<sequence length="403" mass="44397">MTDQRFNDVGAWVTEAGLVGTSEPDLVRGFCERLVAAGLPLTRATVIIDTLHPIHEGRVFPWWRDEEREVIEYGRLAANTDAQENWRRSPFFHMLENGSTTLRRNLAKGDPADFPVLVELRERGHTDYVACINRFADAGSLGEMDCFYSSWASDAPAGFADEEADLLCRLLPQLALAVKCSSLLRITGTLVETYLGRDAGRRVLEGRIMRGVADQVRSVLWYSDLRSFTQITNTAAPDQIIPFLNDYADATISTIHEKGGDVLKLMGDGILAIFPAEEPGEACRAALDAEALLRRRVAELNQRRVAEGLPVTGAYVGLHLGDVFFGNIGSQDRLDFTVIGPAVNMASRISAMCRLLERKVLLSSAFLAATPEQLCTNIVSVGHHPLRGFDRHEELFTITAPAA</sequence>